<proteinExistence type="predicted"/>
<evidence type="ECO:0000313" key="2">
    <source>
        <dbReference type="Proteomes" id="UP001597546"/>
    </source>
</evidence>
<dbReference type="Proteomes" id="UP001597546">
    <property type="component" value="Unassembled WGS sequence"/>
</dbReference>
<name>A0ABW5TQE6_9SPHI</name>
<comment type="caution">
    <text evidence="1">The sequence shown here is derived from an EMBL/GenBank/DDBJ whole genome shotgun (WGS) entry which is preliminary data.</text>
</comment>
<gene>
    <name evidence="1" type="ORF">ACFSSE_03665</name>
</gene>
<keyword evidence="2" id="KW-1185">Reference proteome</keyword>
<sequence length="147" mass="16462">MFEKLSQIVKESKQAFLTSEIKEGTIDAAINEATGVIVDVLKSKLDNGKVGELMSFFKGKDAVYQDLTNMMVNKYANRLNKYFNLNINDAKTLSEQVIPAAMNKFVLETVGNKKENTGVFAFLNWLSGNTINFENLFLRLNPVKLAS</sequence>
<organism evidence="1 2">
    <name type="scientific">Pedobacter alpinus</name>
    <dbReference type="NCBI Taxonomy" id="1590643"/>
    <lineage>
        <taxon>Bacteria</taxon>
        <taxon>Pseudomonadati</taxon>
        <taxon>Bacteroidota</taxon>
        <taxon>Sphingobacteriia</taxon>
        <taxon>Sphingobacteriales</taxon>
        <taxon>Sphingobacteriaceae</taxon>
        <taxon>Pedobacter</taxon>
    </lineage>
</organism>
<dbReference type="EMBL" id="JBHULV010000008">
    <property type="protein sequence ID" value="MFD2730790.1"/>
    <property type="molecule type" value="Genomic_DNA"/>
</dbReference>
<accession>A0ABW5TQE6</accession>
<protein>
    <submittedName>
        <fullName evidence="1">Uncharacterized protein</fullName>
    </submittedName>
</protein>
<reference evidence="2" key="1">
    <citation type="journal article" date="2019" name="Int. J. Syst. Evol. Microbiol.">
        <title>The Global Catalogue of Microorganisms (GCM) 10K type strain sequencing project: providing services to taxonomists for standard genome sequencing and annotation.</title>
        <authorList>
            <consortium name="The Broad Institute Genomics Platform"/>
            <consortium name="The Broad Institute Genome Sequencing Center for Infectious Disease"/>
            <person name="Wu L."/>
            <person name="Ma J."/>
        </authorList>
    </citation>
    <scope>NUCLEOTIDE SEQUENCE [LARGE SCALE GENOMIC DNA]</scope>
    <source>
        <strain evidence="2">KCTC 42456</strain>
    </source>
</reference>
<dbReference type="RefSeq" id="WP_379044591.1">
    <property type="nucleotide sequence ID" value="NZ_JBHSKW010000042.1"/>
</dbReference>
<evidence type="ECO:0000313" key="1">
    <source>
        <dbReference type="EMBL" id="MFD2730790.1"/>
    </source>
</evidence>